<organism evidence="2 3">
    <name type="scientific">Pseudoxanthomonas japonensis</name>
    <dbReference type="NCBI Taxonomy" id="69284"/>
    <lineage>
        <taxon>Bacteria</taxon>
        <taxon>Pseudomonadati</taxon>
        <taxon>Pseudomonadota</taxon>
        <taxon>Gammaproteobacteria</taxon>
        <taxon>Lysobacterales</taxon>
        <taxon>Lysobacteraceae</taxon>
        <taxon>Pseudoxanthomonas</taxon>
    </lineage>
</organism>
<evidence type="ECO:0000256" key="1">
    <source>
        <dbReference type="SAM" id="Phobius"/>
    </source>
</evidence>
<dbReference type="Proteomes" id="UP000781710">
    <property type="component" value="Unassembled WGS sequence"/>
</dbReference>
<reference evidence="2 3" key="1">
    <citation type="submission" date="2017-10" db="EMBL/GenBank/DDBJ databases">
        <title>Whole genome sequencing of members of genus Pseudoxanthomonas.</title>
        <authorList>
            <person name="Kumar S."/>
            <person name="Bansal K."/>
            <person name="Kaur A."/>
            <person name="Patil P."/>
            <person name="Sharma S."/>
            <person name="Patil P.B."/>
        </authorList>
    </citation>
    <scope>NUCLEOTIDE SEQUENCE [LARGE SCALE GENOMIC DNA]</scope>
    <source>
        <strain evidence="2 3">DSM 17109</strain>
    </source>
</reference>
<dbReference type="InterPro" id="IPR011990">
    <property type="entry name" value="TPR-like_helical_dom_sf"/>
</dbReference>
<dbReference type="RefSeq" id="WP_162337593.1">
    <property type="nucleotide sequence ID" value="NZ_JBHSRQ010000013.1"/>
</dbReference>
<dbReference type="SUPFAM" id="SSF48452">
    <property type="entry name" value="TPR-like"/>
    <property type="match status" value="1"/>
</dbReference>
<name>A0ABQ6ZHJ1_9GAMM</name>
<evidence type="ECO:0008006" key="4">
    <source>
        <dbReference type="Google" id="ProtNLM"/>
    </source>
</evidence>
<feature type="transmembrane region" description="Helical" evidence="1">
    <location>
        <begin position="26"/>
        <end position="46"/>
    </location>
</feature>
<dbReference type="InterPro" id="IPR014562">
    <property type="entry name" value="UCP030959_TPR_rpt-cont"/>
</dbReference>
<keyword evidence="1" id="KW-0812">Transmembrane</keyword>
<keyword evidence="3" id="KW-1185">Reference proteome</keyword>
<dbReference type="Gene3D" id="1.25.40.10">
    <property type="entry name" value="Tetratricopeptide repeat domain"/>
    <property type="match status" value="1"/>
</dbReference>
<sequence length="250" mass="28182">MSPLLLLTYAVQIACCVHVVRTGRPLYWVFILLVFPFLSAIVYFIAEVLPELRNSPSARRTVRNMRNRIDPDRDRRDAAKLLKAADTPENRRRLAEESLRSGDYAHASELYDQALKGLYATDPDLMLGLAKAQFGLGESAKARATLDALIAANPGFRSADGHLLYARAVEDTADAAAALHEYEAVVQGYPGEEARARYGLLLKRQGEHARARRVFQEILDRSDAAPRYYQREQRDWIEVAKRELATLPQD</sequence>
<comment type="caution">
    <text evidence="2">The sequence shown here is derived from an EMBL/GenBank/DDBJ whole genome shotgun (WGS) entry which is preliminary data.</text>
</comment>
<gene>
    <name evidence="2" type="ORF">CSC78_09060</name>
</gene>
<keyword evidence="1" id="KW-1133">Transmembrane helix</keyword>
<dbReference type="EMBL" id="PDWW01000010">
    <property type="protein sequence ID" value="KAF1725358.1"/>
    <property type="molecule type" value="Genomic_DNA"/>
</dbReference>
<dbReference type="Pfam" id="PF13174">
    <property type="entry name" value="TPR_6"/>
    <property type="match status" value="1"/>
</dbReference>
<accession>A0ABQ6ZHJ1</accession>
<evidence type="ECO:0000313" key="2">
    <source>
        <dbReference type="EMBL" id="KAF1725358.1"/>
    </source>
</evidence>
<proteinExistence type="predicted"/>
<dbReference type="PIRSF" id="PIRSF030959">
    <property type="entry name" value="UCP030959"/>
    <property type="match status" value="1"/>
</dbReference>
<dbReference type="InterPro" id="IPR019734">
    <property type="entry name" value="TPR_rpt"/>
</dbReference>
<dbReference type="Pfam" id="PF14559">
    <property type="entry name" value="TPR_19"/>
    <property type="match status" value="1"/>
</dbReference>
<evidence type="ECO:0000313" key="3">
    <source>
        <dbReference type="Proteomes" id="UP000781710"/>
    </source>
</evidence>
<protein>
    <recommendedName>
        <fullName evidence="4">Tetratricopeptide repeat protein</fullName>
    </recommendedName>
</protein>
<keyword evidence="1" id="KW-0472">Membrane</keyword>